<feature type="domain" description="DHFR" evidence="9">
    <location>
        <begin position="1"/>
        <end position="160"/>
    </location>
</feature>
<dbReference type="Gene3D" id="3.40.430.10">
    <property type="entry name" value="Dihydrofolate Reductase, subunit A"/>
    <property type="match status" value="1"/>
</dbReference>
<comment type="caution">
    <text evidence="10">The sequence shown here is derived from an EMBL/GenBank/DDBJ whole genome shotgun (WGS) entry which is preliminary data.</text>
</comment>
<dbReference type="EMBL" id="ACRF02000014">
    <property type="protein sequence ID" value="EEW93316.1"/>
    <property type="molecule type" value="Genomic_DNA"/>
</dbReference>
<dbReference type="PROSITE" id="PS51330">
    <property type="entry name" value="DHFR_2"/>
    <property type="match status" value="1"/>
</dbReference>
<dbReference type="GO" id="GO:0050661">
    <property type="term" value="F:NADP binding"/>
    <property type="evidence" value="ECO:0007669"/>
    <property type="project" value="InterPro"/>
</dbReference>
<dbReference type="PROSITE" id="PS00075">
    <property type="entry name" value="DHFR_1"/>
    <property type="match status" value="1"/>
</dbReference>
<keyword evidence="4 7" id="KW-0554">One-carbon metabolism</keyword>
<dbReference type="STRING" id="626369.HMPREF0446_00198"/>
<dbReference type="PANTHER" id="PTHR48069:SF3">
    <property type="entry name" value="DIHYDROFOLATE REDUCTASE"/>
    <property type="match status" value="1"/>
</dbReference>
<protein>
    <recommendedName>
        <fullName evidence="3 7">Dihydrofolate reductase</fullName>
        <ecNumber evidence="3 7">1.5.1.3</ecNumber>
    </recommendedName>
</protein>
<dbReference type="OrthoDB" id="9804315at2"/>
<dbReference type="GO" id="GO:0006730">
    <property type="term" value="P:one-carbon metabolic process"/>
    <property type="evidence" value="ECO:0007669"/>
    <property type="project" value="UniProtKB-KW"/>
</dbReference>
<reference evidence="10" key="1">
    <citation type="submission" date="2009-09" db="EMBL/GenBank/DDBJ databases">
        <authorList>
            <consortium name="The Broad Institute Genome Sequencing Platform"/>
            <person name="Ward D."/>
            <person name="Feldgarden M."/>
            <person name="Earl A."/>
            <person name="Young S.K."/>
            <person name="Zeng Q."/>
            <person name="Koehrsen M."/>
            <person name="Alvarado L."/>
            <person name="Berlin A."/>
            <person name="Bochicchio J."/>
            <person name="Borenstein D."/>
            <person name="Chapman S.B."/>
            <person name="Chen Z."/>
            <person name="Engels R."/>
            <person name="Freedman E."/>
            <person name="Gellesch M."/>
            <person name="Goldberg J."/>
            <person name="Griggs A."/>
            <person name="Gujja S."/>
            <person name="Heilman E."/>
            <person name="Heiman D."/>
            <person name="Hepburn T."/>
            <person name="Howarth C."/>
            <person name="Jen D."/>
            <person name="Larson L."/>
            <person name="Lewis B."/>
            <person name="Mehta T."/>
            <person name="Park D."/>
            <person name="Pearson M."/>
            <person name="Roberts A."/>
            <person name="Saif S."/>
            <person name="Shea T."/>
            <person name="Shenoy N."/>
            <person name="Sisk P."/>
            <person name="Stolte C."/>
            <person name="Sykes S."/>
            <person name="Thomson T."/>
            <person name="Walk T."/>
            <person name="White J."/>
            <person name="Yandava C."/>
            <person name="Sibley C.D."/>
            <person name="Field T.R."/>
            <person name="Grinwis M."/>
            <person name="Eshaghurshan C.S."/>
            <person name="Surette M.G."/>
            <person name="Haas B."/>
            <person name="Nusbaum C."/>
            <person name="Birren B."/>
        </authorList>
    </citation>
    <scope>NUCLEOTIDE SEQUENCE [LARGE SCALE GENOMIC DNA]</scope>
    <source>
        <strain evidence="10">ATCC 700633</strain>
    </source>
</reference>
<evidence type="ECO:0000256" key="2">
    <source>
        <dbReference type="ARBA" id="ARBA00009539"/>
    </source>
</evidence>
<reference evidence="10" key="2">
    <citation type="submission" date="2011-10" db="EMBL/GenBank/DDBJ databases">
        <title>The Genome Sequence of Granulicatella elegans ATCC 700633.</title>
        <authorList>
            <consortium name="The Broad Institute Genome Sequencing Platform"/>
            <consortium name="The Broad Institute Genome Sequencing Center for Infectious Disease"/>
            <person name="Earl A."/>
            <person name="Ward D."/>
            <person name="Feldgarden M."/>
            <person name="Gevers D."/>
            <person name="Sibley C.D."/>
            <person name="Field T.R."/>
            <person name="Grinwis M."/>
            <person name="Eshaghurshan C.S."/>
            <person name="Surette M.G."/>
            <person name="Young S.K."/>
            <person name="Zeng Q."/>
            <person name="Gargeya S."/>
            <person name="Fitzgerald M."/>
            <person name="Haas B."/>
            <person name="Abouelleil A."/>
            <person name="Alvarado L."/>
            <person name="Arachchi H.M."/>
            <person name="Berlin A."/>
            <person name="Brown A."/>
            <person name="Chapman S.B."/>
            <person name="Chen Z."/>
            <person name="Dunbar C."/>
            <person name="Freedman E."/>
            <person name="Gearin G."/>
            <person name="Goldberg J."/>
            <person name="Griggs A."/>
            <person name="Gujja S."/>
            <person name="Heiman D."/>
            <person name="Howarth C."/>
            <person name="Larson L."/>
            <person name="Lui A."/>
            <person name="MacDonald P.J.P."/>
            <person name="Montmayeur A."/>
            <person name="Murphy C."/>
            <person name="Neiman D."/>
            <person name="Pearson M."/>
            <person name="Priest M."/>
            <person name="Roberts A."/>
            <person name="Saif S."/>
            <person name="Shea T."/>
            <person name="Shenoy N."/>
            <person name="Sisk P."/>
            <person name="Stolte C."/>
            <person name="Sykes S."/>
            <person name="Wortman J."/>
            <person name="Nusbaum C."/>
            <person name="Birren B."/>
        </authorList>
    </citation>
    <scope>NUCLEOTIDE SEQUENCE [LARGE SCALE GENOMIC DNA]</scope>
    <source>
        <strain evidence="10">ATCC 700633</strain>
    </source>
</reference>
<dbReference type="Proteomes" id="UP000002939">
    <property type="component" value="Unassembled WGS sequence"/>
</dbReference>
<dbReference type="AlphaFoldDB" id="D0BJR3"/>
<evidence type="ECO:0000313" key="11">
    <source>
        <dbReference type="Proteomes" id="UP000002939"/>
    </source>
</evidence>
<dbReference type="InterPro" id="IPR024072">
    <property type="entry name" value="DHFR-like_dom_sf"/>
</dbReference>
<dbReference type="SUPFAM" id="SSF53597">
    <property type="entry name" value="Dihydrofolate reductase-like"/>
    <property type="match status" value="1"/>
</dbReference>
<dbReference type="InterPro" id="IPR017925">
    <property type="entry name" value="DHFR_CS"/>
</dbReference>
<comment type="pathway">
    <text evidence="1 7">Cofactor biosynthesis; tetrahydrofolate biosynthesis; 5,6,7,8-tetrahydrofolate from 7,8-dihydrofolate: step 1/1.</text>
</comment>
<comment type="function">
    <text evidence="7">Key enzyme in folate metabolism. Catalyzes an essential reaction for de novo glycine and purine synthesis, and for DNA precursor synthesis.</text>
</comment>
<dbReference type="GO" id="GO:0046452">
    <property type="term" value="P:dihydrofolate metabolic process"/>
    <property type="evidence" value="ECO:0007669"/>
    <property type="project" value="TreeGrafter"/>
</dbReference>
<dbReference type="Pfam" id="PF00186">
    <property type="entry name" value="DHFR_1"/>
    <property type="match status" value="1"/>
</dbReference>
<dbReference type="GO" id="GO:0004146">
    <property type="term" value="F:dihydrofolate reductase activity"/>
    <property type="evidence" value="ECO:0007669"/>
    <property type="project" value="UniProtKB-EC"/>
</dbReference>
<dbReference type="CDD" id="cd00209">
    <property type="entry name" value="DHFR"/>
    <property type="match status" value="1"/>
</dbReference>
<dbReference type="PRINTS" id="PR00070">
    <property type="entry name" value="DHFR"/>
</dbReference>
<dbReference type="InterPro" id="IPR001796">
    <property type="entry name" value="DHFR_dom"/>
</dbReference>
<dbReference type="PIRSF" id="PIRSF000194">
    <property type="entry name" value="DHFR"/>
    <property type="match status" value="1"/>
</dbReference>
<comment type="similarity">
    <text evidence="2 7 8">Belongs to the dihydrofolate reductase family.</text>
</comment>
<dbReference type="eggNOG" id="COG0262">
    <property type="taxonomic scope" value="Bacteria"/>
</dbReference>
<proteinExistence type="inferred from homology"/>
<keyword evidence="5 7" id="KW-0521">NADP</keyword>
<dbReference type="GO" id="GO:0005829">
    <property type="term" value="C:cytosol"/>
    <property type="evidence" value="ECO:0007669"/>
    <property type="project" value="TreeGrafter"/>
</dbReference>
<dbReference type="PANTHER" id="PTHR48069">
    <property type="entry name" value="DIHYDROFOLATE REDUCTASE"/>
    <property type="match status" value="1"/>
</dbReference>
<dbReference type="HOGENOM" id="CLU_043966_5_2_9"/>
<evidence type="ECO:0000313" key="10">
    <source>
        <dbReference type="EMBL" id="EEW93316.1"/>
    </source>
</evidence>
<dbReference type="UniPathway" id="UPA00077">
    <property type="reaction ID" value="UER00158"/>
</dbReference>
<keyword evidence="11" id="KW-1185">Reference proteome</keyword>
<evidence type="ECO:0000256" key="6">
    <source>
        <dbReference type="ARBA" id="ARBA00023002"/>
    </source>
</evidence>
<evidence type="ECO:0000256" key="4">
    <source>
        <dbReference type="ARBA" id="ARBA00022563"/>
    </source>
</evidence>
<dbReference type="GO" id="GO:0046655">
    <property type="term" value="P:folic acid metabolic process"/>
    <property type="evidence" value="ECO:0007669"/>
    <property type="project" value="TreeGrafter"/>
</dbReference>
<comment type="catalytic activity">
    <reaction evidence="7">
        <text>(6S)-5,6,7,8-tetrahydrofolate + NADP(+) = 7,8-dihydrofolate + NADPH + H(+)</text>
        <dbReference type="Rhea" id="RHEA:15009"/>
        <dbReference type="ChEBI" id="CHEBI:15378"/>
        <dbReference type="ChEBI" id="CHEBI:57451"/>
        <dbReference type="ChEBI" id="CHEBI:57453"/>
        <dbReference type="ChEBI" id="CHEBI:57783"/>
        <dbReference type="ChEBI" id="CHEBI:58349"/>
        <dbReference type="EC" id="1.5.1.3"/>
    </reaction>
</comment>
<evidence type="ECO:0000256" key="7">
    <source>
        <dbReference type="PIRNR" id="PIRNR000194"/>
    </source>
</evidence>
<evidence type="ECO:0000256" key="5">
    <source>
        <dbReference type="ARBA" id="ARBA00022857"/>
    </source>
</evidence>
<dbReference type="GO" id="GO:0046654">
    <property type="term" value="P:tetrahydrofolate biosynthetic process"/>
    <property type="evidence" value="ECO:0007669"/>
    <property type="project" value="UniProtKB-UniPathway"/>
</dbReference>
<evidence type="ECO:0000259" key="9">
    <source>
        <dbReference type="PROSITE" id="PS51330"/>
    </source>
</evidence>
<dbReference type="RefSeq" id="WP_006702473.1">
    <property type="nucleotide sequence ID" value="NZ_KI391971.1"/>
</dbReference>
<evidence type="ECO:0000256" key="3">
    <source>
        <dbReference type="ARBA" id="ARBA00012856"/>
    </source>
</evidence>
<organism evidence="10 11">
    <name type="scientific">Granulicatella elegans ATCC 700633</name>
    <dbReference type="NCBI Taxonomy" id="626369"/>
    <lineage>
        <taxon>Bacteria</taxon>
        <taxon>Bacillati</taxon>
        <taxon>Bacillota</taxon>
        <taxon>Bacilli</taxon>
        <taxon>Lactobacillales</taxon>
        <taxon>Carnobacteriaceae</taxon>
        <taxon>Granulicatella</taxon>
    </lineage>
</organism>
<dbReference type="EC" id="1.5.1.3" evidence="3 7"/>
<accession>D0BJR3</accession>
<evidence type="ECO:0000256" key="8">
    <source>
        <dbReference type="RuleBase" id="RU004474"/>
    </source>
</evidence>
<name>D0BJR3_9LACT</name>
<sequence>MLIYIWAQDENGVIGKKGVLPWHLPNDWKFFKEVTLDQTIVMGRNTFEGMGKRLLPRRHSIVVSNVEDYDANGAEVITDVETLIEDAKHEDIYIIGGAVLFDSLKHQVNTLYCTKIHEQFDGDTYFPKDFPWEKFVKVKSMDGTVDEKNIYPHTFEIYQKIEDE</sequence>
<keyword evidence="6 7" id="KW-0560">Oxidoreductase</keyword>
<gene>
    <name evidence="10" type="ORF">HMPREF0446_00198</name>
</gene>
<evidence type="ECO:0000256" key="1">
    <source>
        <dbReference type="ARBA" id="ARBA00004903"/>
    </source>
</evidence>
<dbReference type="InterPro" id="IPR012259">
    <property type="entry name" value="DHFR"/>
</dbReference>